<sequence>MLPEDNIDDLFRRQLDGHATPPGDDLWARLQASAPQPESHEPRLDELFQKRLAAHATPPRRELWERLEDEHLRPRQRRAAAWWPMAMAAAVLILLLAGGAGLWLGFPAKNMGGNEVAVQKGKGANTATTKPAIVVTAPITKPAIVAAVPNATAAPATTTPATAAPISEEAVAATNAPATTKNPVSTSIQKNTTAQATRSLALASTASKASKLAERPSPRHPLGSNRQPDAAAPSPTLVARTTTPAPAHTPAADEQRPAPVLAANLPTPAPATVIDPARLVPAPELITVDVRNGEAPARPARPVASALAANPEPAERRRLGGRLLHMGGQLVRGERVNLAEVTGLPENVTIQATVAGHRVTKSIQL</sequence>
<protein>
    <recommendedName>
        <fullName evidence="5">FecR protein domain-containing protein</fullName>
    </recommendedName>
</protein>
<keyword evidence="4" id="KW-1185">Reference proteome</keyword>
<evidence type="ECO:0000256" key="1">
    <source>
        <dbReference type="SAM" id="MobiDB-lite"/>
    </source>
</evidence>
<dbReference type="RefSeq" id="WP_342300071.1">
    <property type="nucleotide sequence ID" value="NZ_JBCEVZ010000051.1"/>
</dbReference>
<feature type="compositionally biased region" description="Low complexity" evidence="1">
    <location>
        <begin position="241"/>
        <end position="250"/>
    </location>
</feature>
<evidence type="ECO:0000256" key="2">
    <source>
        <dbReference type="SAM" id="Phobius"/>
    </source>
</evidence>
<dbReference type="EMBL" id="JBCEVZ010000051">
    <property type="protein sequence ID" value="MEL5995930.1"/>
    <property type="molecule type" value="Genomic_DNA"/>
</dbReference>
<keyword evidence="2" id="KW-0812">Transmembrane</keyword>
<organism evidence="3 4">
    <name type="scientific">Hymenobacter segetis</name>
    <dbReference type="NCBI Taxonomy" id="2025509"/>
    <lineage>
        <taxon>Bacteria</taxon>
        <taxon>Pseudomonadati</taxon>
        <taxon>Bacteroidota</taxon>
        <taxon>Cytophagia</taxon>
        <taxon>Cytophagales</taxon>
        <taxon>Hymenobacteraceae</taxon>
        <taxon>Hymenobacter</taxon>
    </lineage>
</organism>
<feature type="region of interest" description="Disordered" evidence="1">
    <location>
        <begin position="199"/>
        <end position="257"/>
    </location>
</feature>
<dbReference type="Proteomes" id="UP001479606">
    <property type="component" value="Unassembled WGS sequence"/>
</dbReference>
<evidence type="ECO:0000313" key="3">
    <source>
        <dbReference type="EMBL" id="MEL5995930.1"/>
    </source>
</evidence>
<feature type="compositionally biased region" description="Low complexity" evidence="1">
    <location>
        <begin position="199"/>
        <end position="210"/>
    </location>
</feature>
<gene>
    <name evidence="3" type="ORF">AAFH49_17075</name>
</gene>
<reference evidence="3 4" key="1">
    <citation type="journal article" date="2018" name="Arch. Microbiol.">
        <title>Hymenobacter segetis sp. nov., isolated from soil.</title>
        <authorList>
            <person name="Ten L.N."/>
            <person name="Lim S.J."/>
            <person name="Kim B.O."/>
            <person name="Kang I.K."/>
            <person name="Jung H.Y."/>
        </authorList>
    </citation>
    <scope>NUCLEOTIDE SEQUENCE [LARGE SCALE GENOMIC DNA]</scope>
    <source>
        <strain evidence="3 4">S7-3-11</strain>
    </source>
</reference>
<keyword evidence="2" id="KW-0472">Membrane</keyword>
<feature type="transmembrane region" description="Helical" evidence="2">
    <location>
        <begin position="81"/>
        <end position="106"/>
    </location>
</feature>
<comment type="caution">
    <text evidence="3">The sequence shown here is derived from an EMBL/GenBank/DDBJ whole genome shotgun (WGS) entry which is preliminary data.</text>
</comment>
<accession>A0ABU9M108</accession>
<proteinExistence type="predicted"/>
<name>A0ABU9M108_9BACT</name>
<evidence type="ECO:0008006" key="5">
    <source>
        <dbReference type="Google" id="ProtNLM"/>
    </source>
</evidence>
<evidence type="ECO:0000313" key="4">
    <source>
        <dbReference type="Proteomes" id="UP001479606"/>
    </source>
</evidence>
<keyword evidence="2" id="KW-1133">Transmembrane helix</keyword>